<keyword evidence="15" id="KW-1185">Reference proteome</keyword>
<evidence type="ECO:0000256" key="11">
    <source>
        <dbReference type="ARBA" id="ARBA00022833"/>
    </source>
</evidence>
<dbReference type="PANTHER" id="PTHR28570:SF3">
    <property type="entry name" value="ASPARTYL AMINOPEPTIDASE"/>
    <property type="match status" value="1"/>
</dbReference>
<dbReference type="Gene3D" id="3.40.630.10">
    <property type="entry name" value="Zn peptidases"/>
    <property type="match status" value="2"/>
</dbReference>
<reference evidence="16" key="1">
    <citation type="submission" date="2016-04" db="UniProtKB">
        <authorList>
            <consortium name="WormBaseParasite"/>
        </authorList>
    </citation>
    <scope>IDENTIFICATION</scope>
</reference>
<dbReference type="Proteomes" id="UP000274131">
    <property type="component" value="Unassembled WGS sequence"/>
</dbReference>
<keyword evidence="8 13" id="KW-0645">Protease</keyword>
<dbReference type="GO" id="GO:0008270">
    <property type="term" value="F:zinc ion binding"/>
    <property type="evidence" value="ECO:0007669"/>
    <property type="project" value="InterPro"/>
</dbReference>
<evidence type="ECO:0000256" key="8">
    <source>
        <dbReference type="ARBA" id="ARBA00022670"/>
    </source>
</evidence>
<dbReference type="EMBL" id="UXUI01009601">
    <property type="protein sequence ID" value="VDD94019.1"/>
    <property type="molecule type" value="Genomic_DNA"/>
</dbReference>
<organism evidence="16">
    <name type="scientific">Enterobius vermicularis</name>
    <name type="common">Human pinworm</name>
    <dbReference type="NCBI Taxonomy" id="51028"/>
    <lineage>
        <taxon>Eukaryota</taxon>
        <taxon>Metazoa</taxon>
        <taxon>Ecdysozoa</taxon>
        <taxon>Nematoda</taxon>
        <taxon>Chromadorea</taxon>
        <taxon>Rhabditida</taxon>
        <taxon>Spirurina</taxon>
        <taxon>Oxyuridomorpha</taxon>
        <taxon>Oxyuroidea</taxon>
        <taxon>Oxyuridae</taxon>
        <taxon>Enterobius</taxon>
    </lineage>
</organism>
<evidence type="ECO:0000256" key="5">
    <source>
        <dbReference type="ARBA" id="ARBA00011965"/>
    </source>
</evidence>
<dbReference type="Gene3D" id="2.30.250.10">
    <property type="entry name" value="Aminopeptidase i, Domain 2"/>
    <property type="match status" value="1"/>
</dbReference>
<dbReference type="EC" id="3.4.11.21" evidence="5"/>
<dbReference type="GO" id="GO:0006508">
    <property type="term" value="P:proteolysis"/>
    <property type="evidence" value="ECO:0007669"/>
    <property type="project" value="UniProtKB-KW"/>
</dbReference>
<dbReference type="PANTHER" id="PTHR28570">
    <property type="entry name" value="ASPARTYL AMINOPEPTIDASE"/>
    <property type="match status" value="1"/>
</dbReference>
<dbReference type="STRING" id="51028.A0A0N4VF49"/>
<sequence length="382" mass="42033">MKRGLVNFSRPLMYIPNLAIHLTSDVDKFECNKEEELKPILATLAANQLNDNLEDVGDQASTDRLNPHSILEEHHSSLLKLLSEETGCDPSCILDFDLYLYDSQPAAIGGIHQEFISSQRLDNLVGTYTTVSGLLESLRISSLAEEENIRFAACFDNEEVPYFLISLFFTPVRFQVGSGSAQGAESALCEWIMRRLSASNSQSSFEEAIANSYLLSVDNAHAVHPNYANKHERNHKPTLDGGVVVKVNVNQRYATTSTTHAIIKHIASTAGEPLQKVVVRNDMRCGTTVGPILASKLGIQTVDVGCPQLAMHSVRELMHVNSICQAIKLYSVCFAKFQTLKLKLSDCFKGCTTASYETASAAPSFFSRSKCQSGTGTNRKEM</sequence>
<protein>
    <recommendedName>
        <fullName evidence="6">Aspartyl aminopeptidase</fullName>
        <ecNumber evidence="5">3.4.11.21</ecNumber>
    </recommendedName>
</protein>
<dbReference type="GO" id="GO:0005737">
    <property type="term" value="C:cytoplasm"/>
    <property type="evidence" value="ECO:0007669"/>
    <property type="project" value="UniProtKB-ARBA"/>
</dbReference>
<evidence type="ECO:0000256" key="1">
    <source>
        <dbReference type="ARBA" id="ARBA00001335"/>
    </source>
</evidence>
<dbReference type="PRINTS" id="PR00932">
    <property type="entry name" value="AMINO1PTASE"/>
</dbReference>
<comment type="subunit">
    <text evidence="4">Tetrahedron-shaped homododecamer built from six homodimers.</text>
</comment>
<dbReference type="OrthoDB" id="9880441at2759"/>
<evidence type="ECO:0000313" key="14">
    <source>
        <dbReference type="EMBL" id="VDD94019.1"/>
    </source>
</evidence>
<evidence type="ECO:0000256" key="2">
    <source>
        <dbReference type="ARBA" id="ARBA00001947"/>
    </source>
</evidence>
<evidence type="ECO:0000256" key="12">
    <source>
        <dbReference type="ARBA" id="ARBA00023049"/>
    </source>
</evidence>
<comment type="cofactor">
    <cofactor evidence="2">
        <name>Zn(2+)</name>
        <dbReference type="ChEBI" id="CHEBI:29105"/>
    </cofactor>
</comment>
<evidence type="ECO:0000256" key="4">
    <source>
        <dbReference type="ARBA" id="ARBA00011395"/>
    </source>
</evidence>
<reference evidence="14 15" key="2">
    <citation type="submission" date="2018-10" db="EMBL/GenBank/DDBJ databases">
        <authorList>
            <consortium name="Pathogen Informatics"/>
        </authorList>
    </citation>
    <scope>NUCLEOTIDE SEQUENCE [LARGE SCALE GENOMIC DNA]</scope>
</reference>
<dbReference type="WBParaSite" id="EVEC_0000936001-mRNA-1">
    <property type="protein sequence ID" value="EVEC_0000936001-mRNA-1"/>
    <property type="gene ID" value="EVEC_0000936001"/>
</dbReference>
<evidence type="ECO:0000256" key="13">
    <source>
        <dbReference type="RuleBase" id="RU004386"/>
    </source>
</evidence>
<dbReference type="GO" id="GO:0004177">
    <property type="term" value="F:aminopeptidase activity"/>
    <property type="evidence" value="ECO:0007669"/>
    <property type="project" value="UniProtKB-KW"/>
</dbReference>
<proteinExistence type="inferred from homology"/>
<evidence type="ECO:0000256" key="7">
    <source>
        <dbReference type="ARBA" id="ARBA00022438"/>
    </source>
</evidence>
<dbReference type="AlphaFoldDB" id="A0A0N4VF49"/>
<dbReference type="SUPFAM" id="SSF53187">
    <property type="entry name" value="Zn-dependent exopeptidases"/>
    <property type="match status" value="1"/>
</dbReference>
<name>A0A0N4VF49_ENTVE</name>
<dbReference type="InterPro" id="IPR001948">
    <property type="entry name" value="Peptidase_M18"/>
</dbReference>
<keyword evidence="12 13" id="KW-0482">Metalloprotease</keyword>
<evidence type="ECO:0000313" key="15">
    <source>
        <dbReference type="Proteomes" id="UP000274131"/>
    </source>
</evidence>
<accession>A0A0N4VF49</accession>
<dbReference type="InterPro" id="IPR023358">
    <property type="entry name" value="Peptidase_M18_dom2"/>
</dbReference>
<gene>
    <name evidence="14" type="ORF">EVEC_LOCUS8770</name>
</gene>
<dbReference type="Pfam" id="PF02127">
    <property type="entry name" value="Peptidase_M18"/>
    <property type="match status" value="1"/>
</dbReference>
<evidence type="ECO:0000256" key="9">
    <source>
        <dbReference type="ARBA" id="ARBA00022723"/>
    </source>
</evidence>
<keyword evidence="9 13" id="KW-0479">Metal-binding</keyword>
<evidence type="ECO:0000256" key="6">
    <source>
        <dbReference type="ARBA" id="ARBA00015118"/>
    </source>
</evidence>
<dbReference type="SUPFAM" id="SSF101821">
    <property type="entry name" value="Aminopeptidase/glucanase lid domain"/>
    <property type="match status" value="1"/>
</dbReference>
<evidence type="ECO:0000256" key="3">
    <source>
        <dbReference type="ARBA" id="ARBA00008290"/>
    </source>
</evidence>
<comment type="similarity">
    <text evidence="3 13">Belongs to the peptidase M18 family.</text>
</comment>
<keyword evidence="7 13" id="KW-0031">Aminopeptidase</keyword>
<keyword evidence="10 13" id="KW-0378">Hydrolase</keyword>
<evidence type="ECO:0000256" key="10">
    <source>
        <dbReference type="ARBA" id="ARBA00022801"/>
    </source>
</evidence>
<keyword evidence="11 13" id="KW-0862">Zinc</keyword>
<dbReference type="GO" id="GO:0008237">
    <property type="term" value="F:metallopeptidase activity"/>
    <property type="evidence" value="ECO:0007669"/>
    <property type="project" value="UniProtKB-KW"/>
</dbReference>
<evidence type="ECO:0000313" key="16">
    <source>
        <dbReference type="WBParaSite" id="EVEC_0000936001-mRNA-1"/>
    </source>
</evidence>
<comment type="catalytic activity">
    <reaction evidence="1">
        <text>Release of an N-terminal aspartate or glutamate from a peptide, with a preference for aspartate.</text>
        <dbReference type="EC" id="3.4.11.21"/>
    </reaction>
</comment>